<keyword evidence="1" id="KW-1133">Transmembrane helix</keyword>
<sequence>MMWMMWLSNFIWIAILILLGLGIWTWYRQRPRITQGVDNPLAILELRLARGEISPAEYDEIRRRLTSS</sequence>
<comment type="caution">
    <text evidence="3">The sequence shown here is derived from an EMBL/GenBank/DDBJ whole genome shotgun (WGS) entry which is preliminary data.</text>
</comment>
<organism evidence="3 4">
    <name type="scientific">Sulfobacillus harzensis</name>
    <dbReference type="NCBI Taxonomy" id="2729629"/>
    <lineage>
        <taxon>Bacteria</taxon>
        <taxon>Bacillati</taxon>
        <taxon>Bacillota</taxon>
        <taxon>Clostridia</taxon>
        <taxon>Eubacteriales</taxon>
        <taxon>Clostridiales Family XVII. Incertae Sedis</taxon>
        <taxon>Sulfobacillus</taxon>
    </lineage>
</organism>
<name>A0A7Y0L1G2_9FIRM</name>
<feature type="domain" description="SHOCT" evidence="2">
    <location>
        <begin position="40"/>
        <end position="65"/>
    </location>
</feature>
<evidence type="ECO:0000313" key="4">
    <source>
        <dbReference type="Proteomes" id="UP000533476"/>
    </source>
</evidence>
<accession>A0A7Y0L1G2</accession>
<protein>
    <submittedName>
        <fullName evidence="3">SHOCT domain-containing protein</fullName>
    </submittedName>
</protein>
<evidence type="ECO:0000259" key="2">
    <source>
        <dbReference type="Pfam" id="PF09851"/>
    </source>
</evidence>
<dbReference type="EMBL" id="JABBVZ010000009">
    <property type="protein sequence ID" value="NMP21539.1"/>
    <property type="molecule type" value="Genomic_DNA"/>
</dbReference>
<reference evidence="3 4" key="1">
    <citation type="submission" date="2020-04" db="EMBL/GenBank/DDBJ databases">
        <authorList>
            <person name="Zhang R."/>
            <person name="Schippers A."/>
        </authorList>
    </citation>
    <scope>NUCLEOTIDE SEQUENCE [LARGE SCALE GENOMIC DNA]</scope>
    <source>
        <strain evidence="3 4">DSM 109850</strain>
    </source>
</reference>
<proteinExistence type="predicted"/>
<keyword evidence="1" id="KW-0812">Transmembrane</keyword>
<dbReference type="Proteomes" id="UP000533476">
    <property type="component" value="Unassembled WGS sequence"/>
</dbReference>
<dbReference type="RefSeq" id="WP_169096989.1">
    <property type="nucleotide sequence ID" value="NZ_JABBVZ010000009.1"/>
</dbReference>
<keyword evidence="4" id="KW-1185">Reference proteome</keyword>
<dbReference type="Pfam" id="PF09851">
    <property type="entry name" value="SHOCT"/>
    <property type="match status" value="1"/>
</dbReference>
<evidence type="ECO:0000313" key="3">
    <source>
        <dbReference type="EMBL" id="NMP21539.1"/>
    </source>
</evidence>
<gene>
    <name evidence="3" type="ORF">HIJ39_04090</name>
</gene>
<feature type="transmembrane region" description="Helical" evidence="1">
    <location>
        <begin position="6"/>
        <end position="27"/>
    </location>
</feature>
<keyword evidence="1" id="KW-0472">Membrane</keyword>
<dbReference type="AlphaFoldDB" id="A0A7Y0L1G2"/>
<evidence type="ECO:0000256" key="1">
    <source>
        <dbReference type="SAM" id="Phobius"/>
    </source>
</evidence>
<dbReference type="InterPro" id="IPR018649">
    <property type="entry name" value="SHOCT"/>
</dbReference>